<dbReference type="Proteomes" id="UP000693970">
    <property type="component" value="Unassembled WGS sequence"/>
</dbReference>
<evidence type="ECO:0000256" key="1">
    <source>
        <dbReference type="SAM" id="MobiDB-lite"/>
    </source>
</evidence>
<protein>
    <submittedName>
        <fullName evidence="2">Uncharacterized protein</fullName>
    </submittedName>
</protein>
<gene>
    <name evidence="2" type="ORF">IV203_035050</name>
</gene>
<dbReference type="OrthoDB" id="47657at2759"/>
<sequence>MSTKPSSLSSSTTLFQELNQECLSHAFQFLSLNQCLIFTATSQTSLQVMLPELQRRRRHQFLYRYEFRFNGTTFMPGHESYKKRPVVTDDGVAIKESENNHRSSLSKGKEPTTTDTNSVVVRAVGTSVDIFTLPAVNDDLDENMKEESNVWCLAPSVQERLAELYRVLPAEHPSNGDLRELVRDLQEEDNIALDCQAGGPRLAALRALTKAHRLHAKILSHCTIQSHPVPFTQSIYVTAANHEWNGNELTTTVAQFLGDVLLSSWLMTHSYDLTDIVEGGPSLNQWVDHIVMGRSGGGHGKKWYQMFLFLYSAILRGSHGPIEQWRPPHMVESPRSLLGENSWAIPFGISHASLDQKIISCCMDQNNGDRGLPSNGCMTITYNDFGPLGPAFRGRDRVSHRTIVAKSLCEALCTRPTVAGFQPSFSSQPQVVEAIEEMAFQFGKNRPMTVLPPLVTFNTTSSRQDEM</sequence>
<evidence type="ECO:0000313" key="3">
    <source>
        <dbReference type="Proteomes" id="UP000693970"/>
    </source>
</evidence>
<accession>A0A9K3PU87</accession>
<comment type="caution">
    <text evidence="2">The sequence shown here is derived from an EMBL/GenBank/DDBJ whole genome shotgun (WGS) entry which is preliminary data.</text>
</comment>
<dbReference type="AlphaFoldDB" id="A0A9K3PU87"/>
<keyword evidence="3" id="KW-1185">Reference proteome</keyword>
<reference evidence="2" key="2">
    <citation type="submission" date="2021-04" db="EMBL/GenBank/DDBJ databases">
        <authorList>
            <person name="Podell S."/>
        </authorList>
    </citation>
    <scope>NUCLEOTIDE SEQUENCE</scope>
    <source>
        <strain evidence="2">Hildebrandi</strain>
    </source>
</reference>
<evidence type="ECO:0000313" key="2">
    <source>
        <dbReference type="EMBL" id="KAG7359952.1"/>
    </source>
</evidence>
<dbReference type="EMBL" id="JAGRRH010000013">
    <property type="protein sequence ID" value="KAG7359952.1"/>
    <property type="molecule type" value="Genomic_DNA"/>
</dbReference>
<reference evidence="2" key="1">
    <citation type="journal article" date="2021" name="Sci. Rep.">
        <title>Diploid genomic architecture of Nitzschia inconspicua, an elite biomass production diatom.</title>
        <authorList>
            <person name="Oliver A."/>
            <person name="Podell S."/>
            <person name="Pinowska A."/>
            <person name="Traller J.C."/>
            <person name="Smith S.R."/>
            <person name="McClure R."/>
            <person name="Beliaev A."/>
            <person name="Bohutskyi P."/>
            <person name="Hill E.A."/>
            <person name="Rabines A."/>
            <person name="Zheng H."/>
            <person name="Allen L.Z."/>
            <person name="Kuo A."/>
            <person name="Grigoriev I.V."/>
            <person name="Allen A.E."/>
            <person name="Hazlebeck D."/>
            <person name="Allen E.E."/>
        </authorList>
    </citation>
    <scope>NUCLEOTIDE SEQUENCE</scope>
    <source>
        <strain evidence="2">Hildebrandi</strain>
    </source>
</reference>
<feature type="region of interest" description="Disordered" evidence="1">
    <location>
        <begin position="95"/>
        <end position="115"/>
    </location>
</feature>
<feature type="compositionally biased region" description="Basic and acidic residues" evidence="1">
    <location>
        <begin position="95"/>
        <end position="112"/>
    </location>
</feature>
<name>A0A9K3PU87_9STRA</name>
<proteinExistence type="predicted"/>
<organism evidence="2 3">
    <name type="scientific">Nitzschia inconspicua</name>
    <dbReference type="NCBI Taxonomy" id="303405"/>
    <lineage>
        <taxon>Eukaryota</taxon>
        <taxon>Sar</taxon>
        <taxon>Stramenopiles</taxon>
        <taxon>Ochrophyta</taxon>
        <taxon>Bacillariophyta</taxon>
        <taxon>Bacillariophyceae</taxon>
        <taxon>Bacillariophycidae</taxon>
        <taxon>Bacillariales</taxon>
        <taxon>Bacillariaceae</taxon>
        <taxon>Nitzschia</taxon>
    </lineage>
</organism>